<dbReference type="Proteomes" id="UP000326912">
    <property type="component" value="Unassembled WGS sequence"/>
</dbReference>
<proteinExistence type="predicted"/>
<evidence type="ECO:0000256" key="1">
    <source>
        <dbReference type="SAM" id="SignalP"/>
    </source>
</evidence>
<keyword evidence="3" id="KW-1185">Reference proteome</keyword>
<dbReference type="EMBL" id="BKZW01000001">
    <property type="protein sequence ID" value="GER88006.1"/>
    <property type="molecule type" value="Genomic_DNA"/>
</dbReference>
<dbReference type="RefSeq" id="WP_151755943.1">
    <property type="nucleotide sequence ID" value="NZ_BKZW01000001.1"/>
</dbReference>
<name>A0A5J4KS53_9CHLR</name>
<organism evidence="2 3">
    <name type="scientific">Dictyobacter vulcani</name>
    <dbReference type="NCBI Taxonomy" id="2607529"/>
    <lineage>
        <taxon>Bacteria</taxon>
        <taxon>Bacillati</taxon>
        <taxon>Chloroflexota</taxon>
        <taxon>Ktedonobacteria</taxon>
        <taxon>Ktedonobacterales</taxon>
        <taxon>Dictyobacteraceae</taxon>
        <taxon>Dictyobacter</taxon>
    </lineage>
</organism>
<protein>
    <submittedName>
        <fullName evidence="2">Uncharacterized protein</fullName>
    </submittedName>
</protein>
<feature type="signal peptide" evidence="1">
    <location>
        <begin position="1"/>
        <end position="30"/>
    </location>
</feature>
<gene>
    <name evidence="2" type="ORF">KDW_21680</name>
</gene>
<keyword evidence="1" id="KW-0732">Signal</keyword>
<sequence length="385" mass="40622">MKRRTTRAIQIGWVLLLALLVIGMAAPVNAAPTKDQQSLAGKMLDTKVYLTQDVLRQRFQESINQQVPKITADTVNTIVHNSPGGDQDWINKIANTLISPAVTLTDLKPQANGFNAGMTLTLYPGDPQPTTSHMLVTFSILNDTTIQVNGAALPGSTPLMTGPLTTLQVPIGKLTSVQSITNCGSANLEMGLQIPMDAANKSQGSVSGNDPIAMASFTQPVTSARMHLQSSASIAAQAVPLYVEVPFASLATIAAGITELPINNNMTAKNIKLSAQNGKLIVTADIISLVFGTPMLKLGTATTTISPQATGGKLRLHVDQTRLNILIFTFNADNYNQQIEQALNSQIGNAINNGLTIDSARMGPDTKIPCAAADSLLLTGSATIN</sequence>
<comment type="caution">
    <text evidence="2">The sequence shown here is derived from an EMBL/GenBank/DDBJ whole genome shotgun (WGS) entry which is preliminary data.</text>
</comment>
<evidence type="ECO:0000313" key="3">
    <source>
        <dbReference type="Proteomes" id="UP000326912"/>
    </source>
</evidence>
<dbReference type="AlphaFoldDB" id="A0A5J4KS53"/>
<feature type="chain" id="PRO_5023811497" evidence="1">
    <location>
        <begin position="31"/>
        <end position="385"/>
    </location>
</feature>
<evidence type="ECO:0000313" key="2">
    <source>
        <dbReference type="EMBL" id="GER88006.1"/>
    </source>
</evidence>
<reference evidence="2 3" key="1">
    <citation type="submission" date="2019-10" db="EMBL/GenBank/DDBJ databases">
        <title>Dictyobacter vulcani sp. nov., within the class Ktedonobacteria, isolated from soil of volcanic Mt. Zao.</title>
        <authorList>
            <person name="Zheng Y."/>
            <person name="Wang C.M."/>
            <person name="Sakai Y."/>
            <person name="Abe K."/>
            <person name="Yokota A."/>
            <person name="Yabe S."/>
        </authorList>
    </citation>
    <scope>NUCLEOTIDE SEQUENCE [LARGE SCALE GENOMIC DNA]</scope>
    <source>
        <strain evidence="2 3">W12</strain>
    </source>
</reference>
<accession>A0A5J4KS53</accession>